<keyword evidence="6" id="KW-0460">Magnesium</keyword>
<dbReference type="NCBIfam" id="TIGR00336">
    <property type="entry name" value="pyrE"/>
    <property type="match status" value="1"/>
</dbReference>
<dbReference type="HAMAP" id="MF_01208">
    <property type="entry name" value="PyrE"/>
    <property type="match status" value="1"/>
</dbReference>
<reference evidence="8 9" key="1">
    <citation type="submission" date="2012-09" db="EMBL/GenBank/DDBJ databases">
        <title>The Genome Sequence of Alloiococcus otitis ATCC 51267.</title>
        <authorList>
            <consortium name="The Broad Institute Genome Sequencing Platform"/>
            <person name="Earl A."/>
            <person name="Ward D."/>
            <person name="Feldgarden M."/>
            <person name="Gevers D."/>
            <person name="Huys G."/>
            <person name="Walker B."/>
            <person name="Young S.K."/>
            <person name="Zeng Q."/>
            <person name="Gargeya S."/>
            <person name="Fitzgerald M."/>
            <person name="Haas B."/>
            <person name="Abouelleil A."/>
            <person name="Alvarado L."/>
            <person name="Arachchi H.M."/>
            <person name="Berlin A.M."/>
            <person name="Chapman S.B."/>
            <person name="Goldberg J."/>
            <person name="Griggs A."/>
            <person name="Gujja S."/>
            <person name="Hansen M."/>
            <person name="Howarth C."/>
            <person name="Imamovic A."/>
            <person name="Larimer J."/>
            <person name="McCowen C."/>
            <person name="Montmayeur A."/>
            <person name="Murphy C."/>
            <person name="Neiman D."/>
            <person name="Pearson M."/>
            <person name="Priest M."/>
            <person name="Roberts A."/>
            <person name="Saif S."/>
            <person name="Shea T."/>
            <person name="Sisk P."/>
            <person name="Sykes S."/>
            <person name="Wortman J."/>
            <person name="Nusbaum C."/>
            <person name="Birren B."/>
        </authorList>
    </citation>
    <scope>NUCLEOTIDE SEQUENCE [LARGE SCALE GENOMIC DNA]</scope>
    <source>
        <strain evidence="8 9">ATCC 51267</strain>
    </source>
</reference>
<evidence type="ECO:0000256" key="4">
    <source>
        <dbReference type="ARBA" id="ARBA00022679"/>
    </source>
</evidence>
<accession>K9EDY0</accession>
<feature type="binding site" evidence="6">
    <location>
        <position position="98"/>
    </location>
    <ligand>
        <name>5-phospho-alpha-D-ribose 1-diphosphate</name>
        <dbReference type="ChEBI" id="CHEBI:58017"/>
        <note>ligand shared between dimeric partners</note>
    </ligand>
</feature>
<comment type="pathway">
    <text evidence="1 6">Pyrimidine metabolism; UMP biosynthesis via de novo pathway; UMP from orotate: step 1/2.</text>
</comment>
<evidence type="ECO:0000256" key="2">
    <source>
        <dbReference type="ARBA" id="ARBA00011971"/>
    </source>
</evidence>
<comment type="similarity">
    <text evidence="6">Belongs to the purine/pyrimidine phosphoribosyltransferase family. PyrE subfamily.</text>
</comment>
<dbReference type="GO" id="GO:0044205">
    <property type="term" value="P:'de novo' UMP biosynthetic process"/>
    <property type="evidence" value="ECO:0007669"/>
    <property type="project" value="UniProtKB-UniRule"/>
</dbReference>
<comment type="cofactor">
    <cofactor evidence="6">
        <name>Mg(2+)</name>
        <dbReference type="ChEBI" id="CHEBI:18420"/>
    </cofactor>
</comment>
<comment type="caution">
    <text evidence="8">The sequence shown here is derived from an EMBL/GenBank/DDBJ whole genome shotgun (WGS) entry which is preliminary data.</text>
</comment>
<keyword evidence="3 6" id="KW-0328">Glycosyltransferase</keyword>
<keyword evidence="4 6" id="KW-0808">Transferase</keyword>
<comment type="function">
    <text evidence="6">Catalyzes the transfer of a ribosyl phosphate group from 5-phosphoribose 1-diphosphate to orotate, leading to the formation of orotidine monophosphate (OMP).</text>
</comment>
<keyword evidence="5 6" id="KW-0665">Pyrimidine biosynthesis</keyword>
<dbReference type="PANTHER" id="PTHR19278:SF9">
    <property type="entry name" value="URIDINE 5'-MONOPHOSPHATE SYNTHASE"/>
    <property type="match status" value="1"/>
</dbReference>
<organism evidence="8 9">
    <name type="scientific">Alloiococcus otitis ATCC 51267</name>
    <dbReference type="NCBI Taxonomy" id="883081"/>
    <lineage>
        <taxon>Bacteria</taxon>
        <taxon>Bacillati</taxon>
        <taxon>Bacillota</taxon>
        <taxon>Bacilli</taxon>
        <taxon>Lactobacillales</taxon>
        <taxon>Carnobacteriaceae</taxon>
        <taxon>Alloiococcus</taxon>
    </lineage>
</organism>
<dbReference type="CDD" id="cd06223">
    <property type="entry name" value="PRTases_typeI"/>
    <property type="match status" value="1"/>
</dbReference>
<dbReference type="GO" id="GO:0000287">
    <property type="term" value="F:magnesium ion binding"/>
    <property type="evidence" value="ECO:0007669"/>
    <property type="project" value="UniProtKB-UniRule"/>
</dbReference>
<evidence type="ECO:0000256" key="1">
    <source>
        <dbReference type="ARBA" id="ARBA00004889"/>
    </source>
</evidence>
<dbReference type="Proteomes" id="UP000009875">
    <property type="component" value="Unassembled WGS sequence"/>
</dbReference>
<dbReference type="RefSeq" id="WP_003776857.1">
    <property type="nucleotide sequence ID" value="NZ_JH992957.1"/>
</dbReference>
<dbReference type="EC" id="2.4.2.10" evidence="2 6"/>
<dbReference type="InterPro" id="IPR023031">
    <property type="entry name" value="OPRT"/>
</dbReference>
<dbReference type="Gene3D" id="3.40.50.2020">
    <property type="match status" value="1"/>
</dbReference>
<sequence>MTANKAKAVAKTLLEIGAVSLSPDQPFTWSSGLKTPIYCDNRLIMSQPQARDLIEDSLVDLIQSHHPDVEVIAGTATAGIPHAAFIADRLNLPMIYVRSSKKGHGKQNAIEGSFHKGQKVVMVEDLISTGGSVIQAAHKVSQAGGQILGVVAIFTYGLASGQEAFNQVDYPLHTLTDYPSLVDYAVQNHDFKSQERTLKAWYQDPEAWSDRAKQAN</sequence>
<dbReference type="HOGENOM" id="CLU_074878_1_1_9"/>
<comment type="caution">
    <text evidence="6">Lacks conserved residue(s) required for the propagation of feature annotation.</text>
</comment>
<feature type="domain" description="Phosphoribosyltransferase" evidence="7">
    <location>
        <begin position="48"/>
        <end position="154"/>
    </location>
</feature>
<feature type="binding site" evidence="6">
    <location>
        <position position="128"/>
    </location>
    <ligand>
        <name>orotate</name>
        <dbReference type="ChEBI" id="CHEBI:30839"/>
    </ligand>
</feature>
<feature type="binding site" evidence="6">
    <location>
        <position position="104"/>
    </location>
    <ligand>
        <name>5-phospho-alpha-D-ribose 1-diphosphate</name>
        <dbReference type="ChEBI" id="CHEBI:58017"/>
        <note>ligand shared between dimeric partners</note>
    </ligand>
</feature>
<feature type="binding site" evidence="6">
    <location>
        <position position="102"/>
    </location>
    <ligand>
        <name>5-phospho-alpha-D-ribose 1-diphosphate</name>
        <dbReference type="ChEBI" id="CHEBI:58017"/>
        <note>ligand shared between dimeric partners</note>
    </ligand>
</feature>
<dbReference type="Pfam" id="PF00156">
    <property type="entry name" value="Pribosyltran"/>
    <property type="match status" value="1"/>
</dbReference>
<dbReference type="PATRIC" id="fig|883081.3.peg.415"/>
<dbReference type="InterPro" id="IPR029057">
    <property type="entry name" value="PRTase-like"/>
</dbReference>
<evidence type="ECO:0000313" key="9">
    <source>
        <dbReference type="Proteomes" id="UP000009875"/>
    </source>
</evidence>
<evidence type="ECO:0000256" key="6">
    <source>
        <dbReference type="HAMAP-Rule" id="MF_01208"/>
    </source>
</evidence>
<evidence type="ECO:0000256" key="5">
    <source>
        <dbReference type="ARBA" id="ARBA00022975"/>
    </source>
</evidence>
<dbReference type="eggNOG" id="COG0461">
    <property type="taxonomic scope" value="Bacteria"/>
</dbReference>
<proteinExistence type="inferred from homology"/>
<comment type="subunit">
    <text evidence="6">Homodimer.</text>
</comment>
<dbReference type="STRING" id="883081.HMPREF9698_00413"/>
<dbReference type="AlphaFoldDB" id="K9EDY0"/>
<feature type="binding site" description="in other chain" evidence="6">
    <location>
        <begin position="124"/>
        <end position="132"/>
    </location>
    <ligand>
        <name>5-phospho-alpha-D-ribose 1-diphosphate</name>
        <dbReference type="ChEBI" id="CHEBI:58017"/>
        <note>ligand shared between dimeric partners</note>
    </ligand>
</feature>
<dbReference type="InterPro" id="IPR004467">
    <property type="entry name" value="Or_phspho_trans_dom"/>
</dbReference>
<keyword evidence="9" id="KW-1185">Reference proteome</keyword>
<dbReference type="EMBL" id="AGXA01000005">
    <property type="protein sequence ID" value="EKU94101.1"/>
    <property type="molecule type" value="Genomic_DNA"/>
</dbReference>
<dbReference type="GO" id="GO:0004588">
    <property type="term" value="F:orotate phosphoribosyltransferase activity"/>
    <property type="evidence" value="ECO:0007669"/>
    <property type="project" value="UniProtKB-UniRule"/>
</dbReference>
<evidence type="ECO:0000313" key="8">
    <source>
        <dbReference type="EMBL" id="EKU94101.1"/>
    </source>
</evidence>
<dbReference type="OrthoDB" id="9802134at2"/>
<dbReference type="UniPathway" id="UPA00070">
    <property type="reaction ID" value="UER00119"/>
</dbReference>
<dbReference type="GO" id="GO:0019856">
    <property type="term" value="P:pyrimidine nucleobase biosynthetic process"/>
    <property type="evidence" value="ECO:0007669"/>
    <property type="project" value="TreeGrafter"/>
</dbReference>
<dbReference type="InterPro" id="IPR000836">
    <property type="entry name" value="PRTase_dom"/>
</dbReference>
<comment type="catalytic activity">
    <reaction evidence="6">
        <text>orotidine 5'-phosphate + diphosphate = orotate + 5-phospho-alpha-D-ribose 1-diphosphate</text>
        <dbReference type="Rhea" id="RHEA:10380"/>
        <dbReference type="ChEBI" id="CHEBI:30839"/>
        <dbReference type="ChEBI" id="CHEBI:33019"/>
        <dbReference type="ChEBI" id="CHEBI:57538"/>
        <dbReference type="ChEBI" id="CHEBI:58017"/>
        <dbReference type="EC" id="2.4.2.10"/>
    </reaction>
</comment>
<name>K9EDY0_9LACT</name>
<dbReference type="SUPFAM" id="SSF53271">
    <property type="entry name" value="PRTase-like"/>
    <property type="match status" value="1"/>
</dbReference>
<protein>
    <recommendedName>
        <fullName evidence="2 6">Orotate phosphoribosyltransferase</fullName>
        <shortName evidence="6">OPRT</shortName>
        <shortName evidence="6">OPRTase</shortName>
        <ecNumber evidence="2 6">2.4.2.10</ecNumber>
    </recommendedName>
</protein>
<dbReference type="PANTHER" id="PTHR19278">
    <property type="entry name" value="OROTATE PHOSPHORIBOSYLTRANSFERASE"/>
    <property type="match status" value="1"/>
</dbReference>
<evidence type="ECO:0000259" key="7">
    <source>
        <dbReference type="Pfam" id="PF00156"/>
    </source>
</evidence>
<gene>
    <name evidence="6" type="primary">pyrE</name>
    <name evidence="8" type="ORF">HMPREF9698_00413</name>
</gene>
<evidence type="ECO:0000256" key="3">
    <source>
        <dbReference type="ARBA" id="ARBA00022676"/>
    </source>
</evidence>